<accession>A0A3D8QT79</accession>
<dbReference type="OrthoDB" id="10285227at2759"/>
<feature type="signal peptide" evidence="2">
    <location>
        <begin position="1"/>
        <end position="19"/>
    </location>
</feature>
<dbReference type="AlphaFoldDB" id="A0A3D8QT79"/>
<evidence type="ECO:0000313" key="3">
    <source>
        <dbReference type="EMBL" id="RDW64995.1"/>
    </source>
</evidence>
<evidence type="ECO:0000256" key="1">
    <source>
        <dbReference type="SAM" id="MobiDB-lite"/>
    </source>
</evidence>
<organism evidence="3 4">
    <name type="scientific">Coleophoma cylindrospora</name>
    <dbReference type="NCBI Taxonomy" id="1849047"/>
    <lineage>
        <taxon>Eukaryota</taxon>
        <taxon>Fungi</taxon>
        <taxon>Dikarya</taxon>
        <taxon>Ascomycota</taxon>
        <taxon>Pezizomycotina</taxon>
        <taxon>Leotiomycetes</taxon>
        <taxon>Helotiales</taxon>
        <taxon>Dermateaceae</taxon>
        <taxon>Coleophoma</taxon>
    </lineage>
</organism>
<keyword evidence="2" id="KW-0732">Signal</keyword>
<name>A0A3D8QT79_9HELO</name>
<gene>
    <name evidence="3" type="ORF">BP6252_10646</name>
</gene>
<feature type="chain" id="PRO_5017716121" evidence="2">
    <location>
        <begin position="20"/>
        <end position="198"/>
    </location>
</feature>
<sequence>MRAFAFLLVLAAYAVNVLAIPYFKFHLSLNVTHRGVSHAHPTHHKHHHHRHHNESKLTPRTDFPTLNVSPDRYEPCPGFPTKLRYNATHTKEWHFHCWCYKYEVITCDMPWAYGWGSGQYQGESGRSADNGLCEVKAWWGCKRRHQPIFAHNMGLNGDEHRPDIKNIVPPVNPWTCTGACQGTSGARLLKRFLEIVRV</sequence>
<feature type="region of interest" description="Disordered" evidence="1">
    <location>
        <begin position="38"/>
        <end position="61"/>
    </location>
</feature>
<keyword evidence="4" id="KW-1185">Reference proteome</keyword>
<proteinExistence type="predicted"/>
<protein>
    <submittedName>
        <fullName evidence="3">Uncharacterized protein</fullName>
    </submittedName>
</protein>
<feature type="compositionally biased region" description="Basic residues" evidence="1">
    <location>
        <begin position="38"/>
        <end position="53"/>
    </location>
</feature>
<evidence type="ECO:0000313" key="4">
    <source>
        <dbReference type="Proteomes" id="UP000256645"/>
    </source>
</evidence>
<dbReference type="Proteomes" id="UP000256645">
    <property type="component" value="Unassembled WGS sequence"/>
</dbReference>
<dbReference type="EMBL" id="PDLM01000012">
    <property type="protein sequence ID" value="RDW64995.1"/>
    <property type="molecule type" value="Genomic_DNA"/>
</dbReference>
<reference evidence="3 4" key="1">
    <citation type="journal article" date="2018" name="IMA Fungus">
        <title>IMA Genome-F 9: Draft genome sequence of Annulohypoxylon stygium, Aspergillus mulundensis, Berkeleyomyces basicola (syn. Thielaviopsis basicola), Ceratocystis smalleyi, two Cercospora beticola strains, Coleophoma cylindrospora, Fusarium fracticaudum, Phialophora cf. hyalina, and Morchella septimelata.</title>
        <authorList>
            <person name="Wingfield B.D."/>
            <person name="Bills G.F."/>
            <person name="Dong Y."/>
            <person name="Huang W."/>
            <person name="Nel W.J."/>
            <person name="Swalarsk-Parry B.S."/>
            <person name="Vaghefi N."/>
            <person name="Wilken P.M."/>
            <person name="An Z."/>
            <person name="de Beer Z.W."/>
            <person name="De Vos L."/>
            <person name="Chen L."/>
            <person name="Duong T.A."/>
            <person name="Gao Y."/>
            <person name="Hammerbacher A."/>
            <person name="Kikkert J.R."/>
            <person name="Li Y."/>
            <person name="Li H."/>
            <person name="Li K."/>
            <person name="Li Q."/>
            <person name="Liu X."/>
            <person name="Ma X."/>
            <person name="Naidoo K."/>
            <person name="Pethybridge S.J."/>
            <person name="Sun J."/>
            <person name="Steenkamp E.T."/>
            <person name="van der Nest M.A."/>
            <person name="van Wyk S."/>
            <person name="Wingfield M.J."/>
            <person name="Xiong C."/>
            <person name="Yue Q."/>
            <person name="Zhang X."/>
        </authorList>
    </citation>
    <scope>NUCLEOTIDE SEQUENCE [LARGE SCALE GENOMIC DNA]</scope>
    <source>
        <strain evidence="3 4">BP6252</strain>
    </source>
</reference>
<evidence type="ECO:0000256" key="2">
    <source>
        <dbReference type="SAM" id="SignalP"/>
    </source>
</evidence>
<comment type="caution">
    <text evidence="3">The sequence shown here is derived from an EMBL/GenBank/DDBJ whole genome shotgun (WGS) entry which is preliminary data.</text>
</comment>